<feature type="compositionally biased region" description="Low complexity" evidence="1">
    <location>
        <begin position="222"/>
        <end position="233"/>
    </location>
</feature>
<feature type="region of interest" description="Disordered" evidence="1">
    <location>
        <begin position="222"/>
        <end position="242"/>
    </location>
</feature>
<proteinExistence type="predicted"/>
<name>J0D976_AURST</name>
<gene>
    <name evidence="2" type="ORF">AURDEDRAFT_174583</name>
</gene>
<sequence>MADPPPAGSTDHTGGRIEGATLTEPTPTPAARLPDVPQSAQRSQSVALGNDSRTPDVRPSTAIVVLHKFGTAYANACCLVVNFDGPVEVRASIGTILSAALKPSAERVGRHLRHILEFYPDAGVHSGTSLLPDTFDITAPRHDAFPLDPVSVLDSSAQGYLYHGRLCSLTDPPCEDIVRMLLPPHRDDVLRLCIDVGQSGDIPIIPILIEYRGLDVPFSPMPSAHSTPAAASPDLEPELDSRAPPLQDAQARISVAPQPGGQLGATTPPAVTASTSLSHSPPPDLATAGPPRPAGRGAAQRAARPSGERYVPGGNPVLHALVWDTYG</sequence>
<feature type="compositionally biased region" description="Polar residues" evidence="1">
    <location>
        <begin position="38"/>
        <end position="47"/>
    </location>
</feature>
<feature type="region of interest" description="Disordered" evidence="1">
    <location>
        <begin position="1"/>
        <end position="57"/>
    </location>
</feature>
<evidence type="ECO:0000313" key="2">
    <source>
        <dbReference type="EMBL" id="EJD36326.1"/>
    </source>
</evidence>
<feature type="compositionally biased region" description="Low complexity" evidence="1">
    <location>
        <begin position="20"/>
        <end position="34"/>
    </location>
</feature>
<reference evidence="3" key="1">
    <citation type="journal article" date="2012" name="Science">
        <title>The Paleozoic origin of enzymatic lignin decomposition reconstructed from 31 fungal genomes.</title>
        <authorList>
            <person name="Floudas D."/>
            <person name="Binder M."/>
            <person name="Riley R."/>
            <person name="Barry K."/>
            <person name="Blanchette R.A."/>
            <person name="Henrissat B."/>
            <person name="Martinez A.T."/>
            <person name="Otillar R."/>
            <person name="Spatafora J.W."/>
            <person name="Yadav J.S."/>
            <person name="Aerts A."/>
            <person name="Benoit I."/>
            <person name="Boyd A."/>
            <person name="Carlson A."/>
            <person name="Copeland A."/>
            <person name="Coutinho P.M."/>
            <person name="de Vries R.P."/>
            <person name="Ferreira P."/>
            <person name="Findley K."/>
            <person name="Foster B."/>
            <person name="Gaskell J."/>
            <person name="Glotzer D."/>
            <person name="Gorecki P."/>
            <person name="Heitman J."/>
            <person name="Hesse C."/>
            <person name="Hori C."/>
            <person name="Igarashi K."/>
            <person name="Jurgens J.A."/>
            <person name="Kallen N."/>
            <person name="Kersten P."/>
            <person name="Kohler A."/>
            <person name="Kuees U."/>
            <person name="Kumar T.K.A."/>
            <person name="Kuo A."/>
            <person name="LaButti K."/>
            <person name="Larrondo L.F."/>
            <person name="Lindquist E."/>
            <person name="Ling A."/>
            <person name="Lombard V."/>
            <person name="Lucas S."/>
            <person name="Lundell T."/>
            <person name="Martin R."/>
            <person name="McLaughlin D.J."/>
            <person name="Morgenstern I."/>
            <person name="Morin E."/>
            <person name="Murat C."/>
            <person name="Nagy L.G."/>
            <person name="Nolan M."/>
            <person name="Ohm R.A."/>
            <person name="Patyshakuliyeva A."/>
            <person name="Rokas A."/>
            <person name="Ruiz-Duenas F.J."/>
            <person name="Sabat G."/>
            <person name="Salamov A."/>
            <person name="Samejima M."/>
            <person name="Schmutz J."/>
            <person name="Slot J.C."/>
            <person name="St John F."/>
            <person name="Stenlid J."/>
            <person name="Sun H."/>
            <person name="Sun S."/>
            <person name="Syed K."/>
            <person name="Tsang A."/>
            <person name="Wiebenga A."/>
            <person name="Young D."/>
            <person name="Pisabarro A."/>
            <person name="Eastwood D.C."/>
            <person name="Martin F."/>
            <person name="Cullen D."/>
            <person name="Grigoriev I.V."/>
            <person name="Hibbett D.S."/>
        </authorList>
    </citation>
    <scope>NUCLEOTIDE SEQUENCE [LARGE SCALE GENOMIC DNA]</scope>
    <source>
        <strain evidence="3">TFB10046</strain>
    </source>
</reference>
<dbReference type="Proteomes" id="UP000006514">
    <property type="component" value="Unassembled WGS sequence"/>
</dbReference>
<feature type="region of interest" description="Disordered" evidence="1">
    <location>
        <begin position="257"/>
        <end position="315"/>
    </location>
</feature>
<dbReference type="InParanoid" id="J0D976"/>
<dbReference type="AlphaFoldDB" id="J0D976"/>
<dbReference type="KEGG" id="adl:AURDEDRAFT_174583"/>
<feature type="compositionally biased region" description="Low complexity" evidence="1">
    <location>
        <begin position="286"/>
        <end position="305"/>
    </location>
</feature>
<keyword evidence="3" id="KW-1185">Reference proteome</keyword>
<organism evidence="2 3">
    <name type="scientific">Auricularia subglabra (strain TFB-10046 / SS5)</name>
    <name type="common">White-rot fungus</name>
    <name type="synonym">Auricularia delicata (strain TFB10046)</name>
    <dbReference type="NCBI Taxonomy" id="717982"/>
    <lineage>
        <taxon>Eukaryota</taxon>
        <taxon>Fungi</taxon>
        <taxon>Dikarya</taxon>
        <taxon>Basidiomycota</taxon>
        <taxon>Agaricomycotina</taxon>
        <taxon>Agaricomycetes</taxon>
        <taxon>Auriculariales</taxon>
        <taxon>Auriculariaceae</taxon>
        <taxon>Auricularia</taxon>
    </lineage>
</organism>
<feature type="compositionally biased region" description="Low complexity" evidence="1">
    <location>
        <begin position="265"/>
        <end position="276"/>
    </location>
</feature>
<protein>
    <submittedName>
        <fullName evidence="2">Uncharacterized protein</fullName>
    </submittedName>
</protein>
<evidence type="ECO:0000313" key="3">
    <source>
        <dbReference type="Proteomes" id="UP000006514"/>
    </source>
</evidence>
<accession>J0D976</accession>
<dbReference type="EMBL" id="JH687864">
    <property type="protein sequence ID" value="EJD36326.1"/>
    <property type="molecule type" value="Genomic_DNA"/>
</dbReference>
<evidence type="ECO:0000256" key="1">
    <source>
        <dbReference type="SAM" id="MobiDB-lite"/>
    </source>
</evidence>